<comment type="caution">
    <text evidence="3">The sequence shown here is derived from an EMBL/GenBank/DDBJ whole genome shotgun (WGS) entry which is preliminary data.</text>
</comment>
<keyword evidence="2" id="KW-0732">Signal</keyword>
<dbReference type="EMBL" id="AACKMW020000009">
    <property type="protein sequence ID" value="MPB98674.1"/>
    <property type="molecule type" value="Genomic_DNA"/>
</dbReference>
<sequence>MENIKKLSLSFIASVCIASSAHSSMSSFVQNNLGTTITSENAGYYKSQVSGFISGGSARVRWGGGETIQPFSVQAPSFNVGCSGIDMVFGGFSYLNFEHLVEKLKKIAAAAPAFAFKIALSTLCKDCDTIMSELEKIANAINSMNFDTCQMTNNWTNNIAGMLNLDLQGGQSDSWLTGFKNVSEGTQATVDRFVNWVNGTNPSSKEKPAKQLLSQGSLLKKALENGKDAFFKKAFGEQEYEDIGRGLLGDIVSYTTTETSPTGEANKETKVLIIRPTIGAERFIDLVWNSNNQDIKSKQIDYTAYTISEEANGLYKEPVGKKAVLKMDKSMRDILIESFRTIVTKISAQTALDDEDMSFISSAPLPVVDILNIEAIGMTFGDEIYEFVALLMFDAFIQELFREYTDMLFIIQNEDKKFALDHQEDIREMNTQVRSIRAEINKLMDKIQLKDSTKNKKLDEVRKLLREYFKLSDSYNAK</sequence>
<protein>
    <submittedName>
        <fullName evidence="3">Conjugative transfer pilus assembly protein TraH</fullName>
    </submittedName>
</protein>
<accession>A0ABW9N332</accession>
<dbReference type="RefSeq" id="WP_043019593.1">
    <property type="nucleotide sequence ID" value="NZ_AACKMW020000009.1"/>
</dbReference>
<evidence type="ECO:0000256" key="1">
    <source>
        <dbReference type="SAM" id="Coils"/>
    </source>
</evidence>
<proteinExistence type="predicted"/>
<feature type="signal peptide" evidence="2">
    <location>
        <begin position="1"/>
        <end position="23"/>
    </location>
</feature>
<organism evidence="3 4">
    <name type="scientific">Campylobacter subantarcticus</name>
    <dbReference type="NCBI Taxonomy" id="497724"/>
    <lineage>
        <taxon>Bacteria</taxon>
        <taxon>Pseudomonadati</taxon>
        <taxon>Campylobacterota</taxon>
        <taxon>Epsilonproteobacteria</taxon>
        <taxon>Campylobacterales</taxon>
        <taxon>Campylobacteraceae</taxon>
        <taxon>Campylobacter</taxon>
    </lineage>
</organism>
<keyword evidence="1" id="KW-0175">Coiled coil</keyword>
<feature type="coiled-coil region" evidence="1">
    <location>
        <begin position="419"/>
        <end position="446"/>
    </location>
</feature>
<gene>
    <name evidence="3" type="ORF">A0Z09_001120</name>
</gene>
<evidence type="ECO:0000256" key="2">
    <source>
        <dbReference type="SAM" id="SignalP"/>
    </source>
</evidence>
<dbReference type="InterPro" id="IPR010927">
    <property type="entry name" value="T4SS_TraH"/>
</dbReference>
<dbReference type="Pfam" id="PF06122">
    <property type="entry name" value="TraH"/>
    <property type="match status" value="1"/>
</dbReference>
<evidence type="ECO:0000313" key="4">
    <source>
        <dbReference type="Proteomes" id="UP000364097"/>
    </source>
</evidence>
<name>A0ABW9N332_9BACT</name>
<reference evidence="3" key="1">
    <citation type="submission" date="2019-08" db="EMBL/GenBank/DDBJ databases">
        <title>Rapid identification of Enteric Bacteria from Whole Genome Sequences (WGS) using Average Nucleotide Identity (ANI).</title>
        <authorList>
            <person name="Lane C."/>
        </authorList>
    </citation>
    <scope>NUCLEOTIDE SEQUENCE [LARGE SCALE GENOMIC DNA]</scope>
    <source>
        <strain evidence="3">2010D-8461</strain>
    </source>
</reference>
<evidence type="ECO:0000313" key="3">
    <source>
        <dbReference type="EMBL" id="MPB98674.1"/>
    </source>
</evidence>
<feature type="chain" id="PRO_5045184774" evidence="2">
    <location>
        <begin position="24"/>
        <end position="478"/>
    </location>
</feature>
<dbReference type="Proteomes" id="UP000364097">
    <property type="component" value="Unassembled WGS sequence"/>
</dbReference>
<keyword evidence="4" id="KW-1185">Reference proteome</keyword>